<gene>
    <name evidence="3" type="ORF">PF005_g21605</name>
    <name evidence="2" type="ORF">PF007_g12202</name>
</gene>
<dbReference type="SUPFAM" id="SSF56672">
    <property type="entry name" value="DNA/RNA polymerases"/>
    <property type="match status" value="1"/>
</dbReference>
<dbReference type="PANTHER" id="PTHR19446">
    <property type="entry name" value="REVERSE TRANSCRIPTASES"/>
    <property type="match status" value="1"/>
</dbReference>
<dbReference type="PROSITE" id="PS50878">
    <property type="entry name" value="RT_POL"/>
    <property type="match status" value="1"/>
</dbReference>
<evidence type="ECO:0000313" key="4">
    <source>
        <dbReference type="Proteomes" id="UP000433483"/>
    </source>
</evidence>
<dbReference type="OrthoDB" id="129170at2759"/>
<reference evidence="4 5" key="1">
    <citation type="submission" date="2018-08" db="EMBL/GenBank/DDBJ databases">
        <title>Genomic investigation of the strawberry pathogen Phytophthora fragariae indicates pathogenicity is determined by transcriptional variation in three key races.</title>
        <authorList>
            <person name="Adams T.M."/>
            <person name="Armitage A.D."/>
            <person name="Sobczyk M.K."/>
            <person name="Bates H.J."/>
            <person name="Dunwell J.M."/>
            <person name="Nellist C.F."/>
            <person name="Harrison R.J."/>
        </authorList>
    </citation>
    <scope>NUCLEOTIDE SEQUENCE [LARGE SCALE GENOMIC DNA]</scope>
    <source>
        <strain evidence="3 4">NOV-27</strain>
        <strain evidence="2 5">NOV-71</strain>
    </source>
</reference>
<evidence type="ECO:0000313" key="5">
    <source>
        <dbReference type="Proteomes" id="UP000441208"/>
    </source>
</evidence>
<dbReference type="EMBL" id="QXGB01001857">
    <property type="protein sequence ID" value="KAE9184616.1"/>
    <property type="molecule type" value="Genomic_DNA"/>
</dbReference>
<proteinExistence type="predicted"/>
<accession>A0A6A3S471</accession>
<name>A0A6A3S471_9STRA</name>
<dbReference type="AlphaFoldDB" id="A0A6A3S471"/>
<dbReference type="Proteomes" id="UP000441208">
    <property type="component" value="Unassembled WGS sequence"/>
</dbReference>
<organism evidence="2 5">
    <name type="scientific">Phytophthora fragariae</name>
    <dbReference type="NCBI Taxonomy" id="53985"/>
    <lineage>
        <taxon>Eukaryota</taxon>
        <taxon>Sar</taxon>
        <taxon>Stramenopiles</taxon>
        <taxon>Oomycota</taxon>
        <taxon>Peronosporomycetes</taxon>
        <taxon>Peronosporales</taxon>
        <taxon>Peronosporaceae</taxon>
        <taxon>Phytophthora</taxon>
    </lineage>
</organism>
<keyword evidence="4" id="KW-1185">Reference proteome</keyword>
<dbReference type="EMBL" id="QXFZ01000633">
    <property type="protein sequence ID" value="KAE9109558.1"/>
    <property type="molecule type" value="Genomic_DNA"/>
</dbReference>
<evidence type="ECO:0000313" key="2">
    <source>
        <dbReference type="EMBL" id="KAE9109558.1"/>
    </source>
</evidence>
<protein>
    <recommendedName>
        <fullName evidence="1">Reverse transcriptase domain-containing protein</fullName>
    </recommendedName>
</protein>
<dbReference type="InterPro" id="IPR000477">
    <property type="entry name" value="RT_dom"/>
</dbReference>
<sequence length="644" mass="71574">MFRRVSTKYTDNEIHRLDAAIGHTARGVRDKADTLADAWESIFQQAGSTSKARQAVLHWLGDRGQYKELLADLATPFTEAEVAAALGASKPGKACGPDRLGNDWYRDYDELLTPILTKLYNCWFTQGIFPVSFDEADIFCLRKRGETTDPLNFRALALLDTDYKILMRMMATRTSRKLSFIVDPTQNGFVPRRTIHSTIDPFTAAQAAAAADPAMAKALALLLDFCKAYDSVDREFMYAVLRWIGRPEQYVQALRALHDGTQVRFLANGFRSRWVKVSCGIRQGYPLAPLLFLLVLEALYRRIDAEPRGARDHAAERRGEGATQSWGGGYADDSASYVRSEPEVAIMLEITGKFALASGLRLNETKTLVIALNPDAIPLLTQLPAPLQVQAVTKLLRYLGIPVGSVPDPTYTWELARTQLVTRLDLATRKTMTADQRSLVVAVVVIPKLLYIGRHQWPSKKLIASFQCMIQNFVWHARFTDDKVEGRVWLDQQVAGLPRKDGGLVIPDLKLEFLAHAAVIVNAWALDADTSTLIAGDVVAGDGACSPTRQLYVSPRHTPRPKQTPRITESVWTTGLSVQHVRWGGSADRRSRDGGRARLATAISRAFHSLLEGGRLHLDASALSGSLWQRYTEAEATTHGFFFH</sequence>
<feature type="domain" description="Reverse transcriptase" evidence="1">
    <location>
        <begin position="122"/>
        <end position="403"/>
    </location>
</feature>
<dbReference type="InterPro" id="IPR043502">
    <property type="entry name" value="DNA/RNA_pol_sf"/>
</dbReference>
<evidence type="ECO:0000313" key="3">
    <source>
        <dbReference type="EMBL" id="KAE9184616.1"/>
    </source>
</evidence>
<dbReference type="Proteomes" id="UP000433483">
    <property type="component" value="Unassembled WGS sequence"/>
</dbReference>
<dbReference type="Pfam" id="PF00078">
    <property type="entry name" value="RVT_1"/>
    <property type="match status" value="1"/>
</dbReference>
<comment type="caution">
    <text evidence="2">The sequence shown here is derived from an EMBL/GenBank/DDBJ whole genome shotgun (WGS) entry which is preliminary data.</text>
</comment>
<evidence type="ECO:0000259" key="1">
    <source>
        <dbReference type="PROSITE" id="PS50878"/>
    </source>
</evidence>